<keyword evidence="2" id="KW-0472">Membrane</keyword>
<evidence type="ECO:0000256" key="2">
    <source>
        <dbReference type="SAM" id="Phobius"/>
    </source>
</evidence>
<proteinExistence type="predicted"/>
<keyword evidence="5" id="KW-1185">Reference proteome</keyword>
<keyword evidence="2" id="KW-0812">Transmembrane</keyword>
<dbReference type="Gene3D" id="3.10.310.50">
    <property type="match status" value="1"/>
</dbReference>
<gene>
    <name evidence="4" type="ORF">EDC18_11049</name>
</gene>
<dbReference type="PANTHER" id="PTHR30373:SF2">
    <property type="entry name" value="UPF0603 PROTEIN YGCG"/>
    <property type="match status" value="1"/>
</dbReference>
<feature type="transmembrane region" description="Helical" evidence="2">
    <location>
        <begin position="7"/>
        <end position="26"/>
    </location>
</feature>
<feature type="region of interest" description="Disordered" evidence="1">
    <location>
        <begin position="233"/>
        <end position="268"/>
    </location>
</feature>
<keyword evidence="2" id="KW-1133">Transmembrane helix</keyword>
<reference evidence="4 5" key="1">
    <citation type="submission" date="2019-03" db="EMBL/GenBank/DDBJ databases">
        <title>Genomic Encyclopedia of Type Strains, Phase IV (KMG-IV): sequencing the most valuable type-strain genomes for metagenomic binning, comparative biology and taxonomic classification.</title>
        <authorList>
            <person name="Goeker M."/>
        </authorList>
    </citation>
    <scope>NUCLEOTIDE SEQUENCE [LARGE SCALE GENOMIC DNA]</scope>
    <source>
        <strain evidence="4 5">DSM 24629</strain>
    </source>
</reference>
<dbReference type="PANTHER" id="PTHR30373">
    <property type="entry name" value="UPF0603 PROTEIN YGCG"/>
    <property type="match status" value="1"/>
</dbReference>
<comment type="caution">
    <text evidence="4">The sequence shown here is derived from an EMBL/GenBank/DDBJ whole genome shotgun (WGS) entry which is preliminary data.</text>
</comment>
<organism evidence="4 5">
    <name type="scientific">Natranaerovirga pectinivora</name>
    <dbReference type="NCBI Taxonomy" id="682400"/>
    <lineage>
        <taxon>Bacteria</taxon>
        <taxon>Bacillati</taxon>
        <taxon>Bacillota</taxon>
        <taxon>Clostridia</taxon>
        <taxon>Lachnospirales</taxon>
        <taxon>Natranaerovirgaceae</taxon>
        <taxon>Natranaerovirga</taxon>
    </lineage>
</organism>
<dbReference type="Proteomes" id="UP000294902">
    <property type="component" value="Unassembled WGS sequence"/>
</dbReference>
<evidence type="ECO:0000259" key="3">
    <source>
        <dbReference type="Pfam" id="PF04536"/>
    </source>
</evidence>
<accession>A0A4R3MI66</accession>
<dbReference type="OrthoDB" id="9806054at2"/>
<dbReference type="EMBL" id="SMAL01000010">
    <property type="protein sequence ID" value="TCT12975.1"/>
    <property type="molecule type" value="Genomic_DNA"/>
</dbReference>
<sequence>MMNRYKGFLYIILSIILLSGISLFAYTQKVYDEANLLTSSEITTLNQRANELSQSLNMDIVIVTTLDNQGKTSRDYADDFYDYNGFGFGPDRDGLLLLFNMDDREVYISTAGIAIRYLTDQRIERILDAVDPHLSSANYYEGVVAFLNNVEGYIRAGIPSNQHTVEEKKPNILGRIVMYLFISMGIGGIAVGVMASNNKGKSTVNEGTYLQNKALNIISSNDRHVNTRVTHVTINTNSGSGSSGGSSGRSTVHRSSSGRSHGGGGRKF</sequence>
<evidence type="ECO:0000313" key="4">
    <source>
        <dbReference type="EMBL" id="TCT12975.1"/>
    </source>
</evidence>
<dbReference type="Pfam" id="PF04536">
    <property type="entry name" value="TPM_phosphatase"/>
    <property type="match status" value="1"/>
</dbReference>
<name>A0A4R3MI66_9FIRM</name>
<evidence type="ECO:0000256" key="1">
    <source>
        <dbReference type="SAM" id="MobiDB-lite"/>
    </source>
</evidence>
<dbReference type="InterPro" id="IPR007621">
    <property type="entry name" value="TPM_dom"/>
</dbReference>
<feature type="domain" description="TPM" evidence="3">
    <location>
        <begin position="30"/>
        <end position="151"/>
    </location>
</feature>
<feature type="compositionally biased region" description="Low complexity" evidence="1">
    <location>
        <begin position="248"/>
        <end position="259"/>
    </location>
</feature>
<feature type="transmembrane region" description="Helical" evidence="2">
    <location>
        <begin position="176"/>
        <end position="195"/>
    </location>
</feature>
<dbReference type="AlphaFoldDB" id="A0A4R3MI66"/>
<protein>
    <recommendedName>
        <fullName evidence="3">TPM domain-containing protein</fullName>
    </recommendedName>
</protein>
<evidence type="ECO:0000313" key="5">
    <source>
        <dbReference type="Proteomes" id="UP000294902"/>
    </source>
</evidence>
<dbReference type="RefSeq" id="WP_132253566.1">
    <property type="nucleotide sequence ID" value="NZ_SMAL01000010.1"/>
</dbReference>